<sequence length="158" mass="17570">MRRSFCITGLLPWTIDSLWLEKLGSIPGMSAVVHAKRSEFILRNCVSLLFKSSGRSFAIMVICSEFFPIWIGWRSPSGLGLSWTYLAGGSRSTRRHPLASSGGVMAFLYLLFISAQYANLSTVCYELHGQDGGCYDRAYSVEDRSSHDRIVSGIMVDD</sequence>
<dbReference type="EMBL" id="JASCZI010121125">
    <property type="protein sequence ID" value="MED6159936.1"/>
    <property type="molecule type" value="Genomic_DNA"/>
</dbReference>
<feature type="transmembrane region" description="Helical" evidence="1">
    <location>
        <begin position="98"/>
        <end position="118"/>
    </location>
</feature>
<keyword evidence="1" id="KW-0472">Membrane</keyword>
<dbReference type="Proteomes" id="UP001341840">
    <property type="component" value="Unassembled WGS sequence"/>
</dbReference>
<evidence type="ECO:0000313" key="3">
    <source>
        <dbReference type="Proteomes" id="UP001341840"/>
    </source>
</evidence>
<keyword evidence="3" id="KW-1185">Reference proteome</keyword>
<protein>
    <submittedName>
        <fullName evidence="2">Uncharacterized protein</fullName>
    </submittedName>
</protein>
<accession>A0ABU6UFV4</accession>
<proteinExistence type="predicted"/>
<evidence type="ECO:0000256" key="1">
    <source>
        <dbReference type="SAM" id="Phobius"/>
    </source>
</evidence>
<reference evidence="2 3" key="1">
    <citation type="journal article" date="2023" name="Plants (Basel)">
        <title>Bridging the Gap: Combining Genomics and Transcriptomics Approaches to Understand Stylosanthes scabra, an Orphan Legume from the Brazilian Caatinga.</title>
        <authorList>
            <person name="Ferreira-Neto J.R.C."/>
            <person name="da Silva M.D."/>
            <person name="Binneck E."/>
            <person name="de Melo N.F."/>
            <person name="da Silva R.H."/>
            <person name="de Melo A.L.T.M."/>
            <person name="Pandolfi V."/>
            <person name="Bustamante F.O."/>
            <person name="Brasileiro-Vidal A.C."/>
            <person name="Benko-Iseppon A.M."/>
        </authorList>
    </citation>
    <scope>NUCLEOTIDE SEQUENCE [LARGE SCALE GENOMIC DNA]</scope>
    <source>
        <tissue evidence="2">Leaves</tissue>
    </source>
</reference>
<gene>
    <name evidence="2" type="ORF">PIB30_046896</name>
</gene>
<comment type="caution">
    <text evidence="2">The sequence shown here is derived from an EMBL/GenBank/DDBJ whole genome shotgun (WGS) entry which is preliminary data.</text>
</comment>
<keyword evidence="1" id="KW-1133">Transmembrane helix</keyword>
<keyword evidence="1" id="KW-0812">Transmembrane</keyword>
<organism evidence="2 3">
    <name type="scientific">Stylosanthes scabra</name>
    <dbReference type="NCBI Taxonomy" id="79078"/>
    <lineage>
        <taxon>Eukaryota</taxon>
        <taxon>Viridiplantae</taxon>
        <taxon>Streptophyta</taxon>
        <taxon>Embryophyta</taxon>
        <taxon>Tracheophyta</taxon>
        <taxon>Spermatophyta</taxon>
        <taxon>Magnoliopsida</taxon>
        <taxon>eudicotyledons</taxon>
        <taxon>Gunneridae</taxon>
        <taxon>Pentapetalae</taxon>
        <taxon>rosids</taxon>
        <taxon>fabids</taxon>
        <taxon>Fabales</taxon>
        <taxon>Fabaceae</taxon>
        <taxon>Papilionoideae</taxon>
        <taxon>50 kb inversion clade</taxon>
        <taxon>dalbergioids sensu lato</taxon>
        <taxon>Dalbergieae</taxon>
        <taxon>Pterocarpus clade</taxon>
        <taxon>Stylosanthes</taxon>
    </lineage>
</organism>
<name>A0ABU6UFV4_9FABA</name>
<evidence type="ECO:0000313" key="2">
    <source>
        <dbReference type="EMBL" id="MED6159936.1"/>
    </source>
</evidence>